<dbReference type="AlphaFoldDB" id="A0A0A3HMG9"/>
<proteinExistence type="inferred from homology"/>
<sequence>MLVNEQSLEVPHQKDIKFSIIIPAHNEEKYLGKCLDSIAAASKIYENQLEIIVVLNRCTDKTEEIAKSRNCITVQNSDKNLSKIRNAGAAVARGEIIITIDADTQMNPHVLSTIDEYLSSGKYIGGGMTGQFERMSLGIFVSALLLIGPLLIKYGAISVGIFWCYKIDFDAINGFNEKMLMAEDADFAKRLKVWGKKSGKKFGTIKNGMITSTRKFDKHGDWMLLKNPKVIWSYLKGTDQKYADKAYYENQDR</sequence>
<dbReference type="GO" id="GO:0016117">
    <property type="term" value="P:carotenoid biosynthetic process"/>
    <property type="evidence" value="ECO:0007669"/>
    <property type="project" value="UniProtKB-KW"/>
</dbReference>
<evidence type="ECO:0000256" key="8">
    <source>
        <dbReference type="ARBA" id="ARBA00037904"/>
    </source>
</evidence>
<evidence type="ECO:0000259" key="12">
    <source>
        <dbReference type="Pfam" id="PF00535"/>
    </source>
</evidence>
<dbReference type="GO" id="GO:0016757">
    <property type="term" value="F:glycosyltransferase activity"/>
    <property type="evidence" value="ECO:0007669"/>
    <property type="project" value="UniProtKB-KW"/>
</dbReference>
<dbReference type="Gene3D" id="3.90.550.10">
    <property type="entry name" value="Spore Coat Polysaccharide Biosynthesis Protein SpsA, Chain A"/>
    <property type="match status" value="1"/>
</dbReference>
<dbReference type="EMBL" id="JPVN01000045">
    <property type="protein sequence ID" value="KGR73579.1"/>
    <property type="molecule type" value="Genomic_DNA"/>
</dbReference>
<dbReference type="OrthoDB" id="396512at2"/>
<evidence type="ECO:0000256" key="4">
    <source>
        <dbReference type="ARBA" id="ARBA00022679"/>
    </source>
</evidence>
<dbReference type="eggNOG" id="COG1215">
    <property type="taxonomic scope" value="Bacteria"/>
</dbReference>
<evidence type="ECO:0000256" key="10">
    <source>
        <dbReference type="ARBA" id="ARBA00040345"/>
    </source>
</evidence>
<dbReference type="InterPro" id="IPR029044">
    <property type="entry name" value="Nucleotide-diphossugar_trans"/>
</dbReference>
<reference evidence="13 14" key="1">
    <citation type="submission" date="2014-02" db="EMBL/GenBank/DDBJ databases">
        <title>Draft genome sequence of Lysinibacillus manganicus DSM 26584T.</title>
        <authorList>
            <person name="Zhang F."/>
            <person name="Wang G."/>
            <person name="Zhang L."/>
        </authorList>
    </citation>
    <scope>NUCLEOTIDE SEQUENCE [LARGE SCALE GENOMIC DNA]</scope>
    <source>
        <strain evidence="13 14">DSM 26584</strain>
    </source>
</reference>
<dbReference type="SUPFAM" id="SSF53448">
    <property type="entry name" value="Nucleotide-diphospho-sugar transferases"/>
    <property type="match status" value="1"/>
</dbReference>
<keyword evidence="4 13" id="KW-0808">Transferase</keyword>
<evidence type="ECO:0000256" key="1">
    <source>
        <dbReference type="ARBA" id="ARBA00004236"/>
    </source>
</evidence>
<comment type="subcellular location">
    <subcellularLocation>
        <location evidence="1">Cell membrane</location>
    </subcellularLocation>
</comment>
<dbReference type="Pfam" id="PF00535">
    <property type="entry name" value="Glycos_transf_2"/>
    <property type="match status" value="1"/>
</dbReference>
<comment type="caution">
    <text evidence="13">The sequence shown here is derived from an EMBL/GenBank/DDBJ whole genome shotgun (WGS) entry which is preliminary data.</text>
</comment>
<evidence type="ECO:0000256" key="6">
    <source>
        <dbReference type="ARBA" id="ARBA00023136"/>
    </source>
</evidence>
<feature type="transmembrane region" description="Helical" evidence="11">
    <location>
        <begin position="137"/>
        <end position="163"/>
    </location>
</feature>
<dbReference type="STRING" id="1384049.CD29_19545"/>
<comment type="function">
    <text evidence="7">Catalyzes the glycosylation of 4,4'-diaponeurosporenoate, i.e. the esterification of glucose at the C1'' position with the carboxyl group of 4,4'-diaponeurosporenic acid, to form glycosyl-4,4'-diaponeurosporenoate. This is a step in the biosynthesis of staphyloxanthin, an orange pigment present in most staphylococci strains.</text>
</comment>
<keyword evidence="2" id="KW-1003">Cell membrane</keyword>
<keyword evidence="3" id="KW-0328">Glycosyltransferase</keyword>
<evidence type="ECO:0000256" key="5">
    <source>
        <dbReference type="ARBA" id="ARBA00022746"/>
    </source>
</evidence>
<keyword evidence="11" id="KW-0812">Transmembrane</keyword>
<accession>A0A0A3HMG9</accession>
<name>A0A0A3HMG9_9BACL</name>
<comment type="pathway">
    <text evidence="8">Carotenoid biosynthesis; staphyloxanthin biosynthesis; staphyloxanthin from farnesyl diphosphate: step 4/5.</text>
</comment>
<evidence type="ECO:0000256" key="3">
    <source>
        <dbReference type="ARBA" id="ARBA00022676"/>
    </source>
</evidence>
<gene>
    <name evidence="13" type="ORF">CD29_19545</name>
</gene>
<evidence type="ECO:0000256" key="7">
    <source>
        <dbReference type="ARBA" id="ARBA00037281"/>
    </source>
</evidence>
<evidence type="ECO:0000313" key="14">
    <source>
        <dbReference type="Proteomes" id="UP000030416"/>
    </source>
</evidence>
<comment type="similarity">
    <text evidence="9">Belongs to the glycosyltransferase 2 family. CrtQ subfamily.</text>
</comment>
<keyword evidence="11" id="KW-1133">Transmembrane helix</keyword>
<evidence type="ECO:0000256" key="9">
    <source>
        <dbReference type="ARBA" id="ARBA00038120"/>
    </source>
</evidence>
<dbReference type="Proteomes" id="UP000030416">
    <property type="component" value="Unassembled WGS sequence"/>
</dbReference>
<evidence type="ECO:0000313" key="13">
    <source>
        <dbReference type="EMBL" id="KGR73579.1"/>
    </source>
</evidence>
<evidence type="ECO:0000256" key="2">
    <source>
        <dbReference type="ARBA" id="ARBA00022475"/>
    </source>
</evidence>
<keyword evidence="6 11" id="KW-0472">Membrane</keyword>
<keyword evidence="5" id="KW-0125">Carotenoid biosynthesis</keyword>
<dbReference type="PANTHER" id="PTHR43646">
    <property type="entry name" value="GLYCOSYLTRANSFERASE"/>
    <property type="match status" value="1"/>
</dbReference>
<feature type="domain" description="Glycosyltransferase 2-like" evidence="12">
    <location>
        <begin position="19"/>
        <end position="121"/>
    </location>
</feature>
<evidence type="ECO:0000256" key="11">
    <source>
        <dbReference type="SAM" id="Phobius"/>
    </source>
</evidence>
<protein>
    <recommendedName>
        <fullName evidence="10">4,4'-diaponeurosporenoate glycosyltransferase</fullName>
    </recommendedName>
</protein>
<dbReference type="PANTHER" id="PTHR43646:SF2">
    <property type="entry name" value="GLYCOSYLTRANSFERASE 2-LIKE DOMAIN-CONTAINING PROTEIN"/>
    <property type="match status" value="1"/>
</dbReference>
<dbReference type="RefSeq" id="WP_036190396.1">
    <property type="nucleotide sequence ID" value="NZ_AVDA01000045.1"/>
</dbReference>
<keyword evidence="14" id="KW-1185">Reference proteome</keyword>
<dbReference type="InterPro" id="IPR001173">
    <property type="entry name" value="Glyco_trans_2-like"/>
</dbReference>
<organism evidence="13 14">
    <name type="scientific">Ureibacillus manganicus DSM 26584</name>
    <dbReference type="NCBI Taxonomy" id="1384049"/>
    <lineage>
        <taxon>Bacteria</taxon>
        <taxon>Bacillati</taxon>
        <taxon>Bacillota</taxon>
        <taxon>Bacilli</taxon>
        <taxon>Bacillales</taxon>
        <taxon>Caryophanaceae</taxon>
        <taxon>Ureibacillus</taxon>
    </lineage>
</organism>
<dbReference type="GO" id="GO:0005886">
    <property type="term" value="C:plasma membrane"/>
    <property type="evidence" value="ECO:0007669"/>
    <property type="project" value="UniProtKB-SubCell"/>
</dbReference>